<protein>
    <submittedName>
        <fullName evidence="1">TetR/AcrR family transcriptional regulator</fullName>
    </submittedName>
</protein>
<sequence>MTSEQIKEAAIRNFAAHGYEGASLAAIANEVGIKKQSIYTHFKSKDELFLTVMAEVQEKEIEYIKNYFVFSNSASLKEALYQYLSEYINRYEKDDKTKFMLRISFLPPAHLYDEVMKKVYTYLDTFEELLTDIFNDQKAITINQSDAVIAYMGLVDAVLVEILYGGAERFKKRLDGCFNVYWNGITLRNTEEPWSAPKGR</sequence>
<accession>A0ACD4RA23</accession>
<organism evidence="1 2">
    <name type="scientific">Metabacillus hrfriensis</name>
    <dbReference type="NCBI Taxonomy" id="3048891"/>
    <lineage>
        <taxon>Bacteria</taxon>
        <taxon>Bacillati</taxon>
        <taxon>Bacillota</taxon>
        <taxon>Bacilli</taxon>
        <taxon>Bacillales</taxon>
        <taxon>Bacillaceae</taxon>
        <taxon>Metabacillus</taxon>
    </lineage>
</organism>
<evidence type="ECO:0000313" key="2">
    <source>
        <dbReference type="Proteomes" id="UP001226091"/>
    </source>
</evidence>
<name>A0ACD4RA23_9BACI</name>
<gene>
    <name evidence="1" type="ORF">QLQ22_22020</name>
</gene>
<proteinExistence type="predicted"/>
<dbReference type="EMBL" id="CP126116">
    <property type="protein sequence ID" value="WHZ57294.1"/>
    <property type="molecule type" value="Genomic_DNA"/>
</dbReference>
<keyword evidence="2" id="KW-1185">Reference proteome</keyword>
<evidence type="ECO:0000313" key="1">
    <source>
        <dbReference type="EMBL" id="WHZ57294.1"/>
    </source>
</evidence>
<dbReference type="Proteomes" id="UP001226091">
    <property type="component" value="Chromosome"/>
</dbReference>
<reference evidence="2" key="1">
    <citation type="journal article" date="2025" name="Aquaculture">
        <title>Assessment of the bioflocculant production and safety properties of Metabacillus hrfriensis sp. nov. based on phenotypic and whole-genome sequencing analysis.</title>
        <authorList>
            <person name="Zhang R."/>
            <person name="Zhao Z."/>
            <person name="Luo L."/>
            <person name="Wang S."/>
            <person name="Guo K."/>
            <person name="Xu W."/>
        </authorList>
    </citation>
    <scope>NUCLEOTIDE SEQUENCE [LARGE SCALE GENOMIC DNA]</scope>
    <source>
        <strain evidence="2">CT-WN-B3</strain>
    </source>
</reference>